<dbReference type="InterPro" id="IPR000871">
    <property type="entry name" value="Beta-lactam_class-A"/>
</dbReference>
<feature type="domain" description="Beta-lactamase class A catalytic" evidence="1">
    <location>
        <begin position="108"/>
        <end position="300"/>
    </location>
</feature>
<dbReference type="GO" id="GO:0030655">
    <property type="term" value="P:beta-lactam antibiotic catabolic process"/>
    <property type="evidence" value="ECO:0007669"/>
    <property type="project" value="InterPro"/>
</dbReference>
<gene>
    <name evidence="2" type="ORF">FHK04_01825</name>
</gene>
<dbReference type="Proteomes" id="UP000313395">
    <property type="component" value="Unassembled WGS sequence"/>
</dbReference>
<organism evidence="2 3">
    <name type="scientific">Trichococcus shcherbakoviae subsp. psychrophilus</name>
    <dbReference type="NCBI Taxonomy" id="2585775"/>
    <lineage>
        <taxon>Bacteria</taxon>
        <taxon>Bacillati</taxon>
        <taxon>Bacillota</taxon>
        <taxon>Bacilli</taxon>
        <taxon>Lactobacillales</taxon>
        <taxon>Carnobacteriaceae</taxon>
        <taxon>Trichococcus</taxon>
    </lineage>
</organism>
<sequence length="328" mass="35541">MIMKNRKKLKKKYALFLSTVFLAGCVTFLLWDLANSQEGESSASAQTLTTDVAYAVDEGTAEVLETDETSIAEANAILQSSTIMTTAGEELAADLDELNAAYPAQLGFVLINEQTGEAITTNASRVFTSASLYKLFLTYAILEQVDAGVLSLQDQLADGATIDDYLTSTITVSDNETAKELAYLIGWDNIETFIHDQGFVSTSFNPYLESDGVYYNGDLETTPAEVAFLLERLLDGELLSESSTAYFLGLLGDQQLVYALNTGLNDEVNFAHKTGLLDDVSHDAGVLSMDGQNYIVAVLTDGWLNATDDATPVFEEIGSAVMTYLYAQ</sequence>
<dbReference type="PROSITE" id="PS51257">
    <property type="entry name" value="PROKAR_LIPOPROTEIN"/>
    <property type="match status" value="1"/>
</dbReference>
<dbReference type="EMBL" id="VENO01000001">
    <property type="protein sequence ID" value="TNV69995.1"/>
    <property type="molecule type" value="Genomic_DNA"/>
</dbReference>
<protein>
    <submittedName>
        <fullName evidence="2">Serine hydrolase</fullName>
    </submittedName>
</protein>
<dbReference type="GO" id="GO:0046677">
    <property type="term" value="P:response to antibiotic"/>
    <property type="evidence" value="ECO:0007669"/>
    <property type="project" value="InterPro"/>
</dbReference>
<dbReference type="Pfam" id="PF13354">
    <property type="entry name" value="Beta-lactamase2"/>
    <property type="match status" value="1"/>
</dbReference>
<dbReference type="GO" id="GO:0008800">
    <property type="term" value="F:beta-lactamase activity"/>
    <property type="evidence" value="ECO:0007669"/>
    <property type="project" value="InterPro"/>
</dbReference>
<proteinExistence type="predicted"/>
<accession>A0A5C5ECU0</accession>
<dbReference type="InterPro" id="IPR012338">
    <property type="entry name" value="Beta-lactam/transpept-like"/>
</dbReference>
<comment type="caution">
    <text evidence="2">The sequence shown here is derived from an EMBL/GenBank/DDBJ whole genome shotgun (WGS) entry which is preliminary data.</text>
</comment>
<dbReference type="AlphaFoldDB" id="A0A5C5ECU0"/>
<dbReference type="Gene3D" id="3.40.710.10">
    <property type="entry name" value="DD-peptidase/beta-lactamase superfamily"/>
    <property type="match status" value="1"/>
</dbReference>
<dbReference type="InterPro" id="IPR045155">
    <property type="entry name" value="Beta-lactam_cat"/>
</dbReference>
<keyword evidence="3" id="KW-1185">Reference proteome</keyword>
<evidence type="ECO:0000313" key="2">
    <source>
        <dbReference type="EMBL" id="TNV69995.1"/>
    </source>
</evidence>
<evidence type="ECO:0000313" key="3">
    <source>
        <dbReference type="Proteomes" id="UP000313395"/>
    </source>
</evidence>
<keyword evidence="2" id="KW-0378">Hydrolase</keyword>
<reference evidence="2 3" key="1">
    <citation type="submission" date="2019-06" db="EMBL/GenBank/DDBJ databases">
        <title>Description Trichococcus psychrophilus sp. nov., isolated from a cold spring, by genomic and phenotypic analyses.</title>
        <authorList>
            <person name="Zakharyuk A."/>
        </authorList>
    </citation>
    <scope>NUCLEOTIDE SEQUENCE [LARGE SCALE GENOMIC DNA]</scope>
    <source>
        <strain evidence="2 3">SKBG</strain>
    </source>
</reference>
<name>A0A5C5ECU0_9LACT</name>
<dbReference type="PANTHER" id="PTHR35333">
    <property type="entry name" value="BETA-LACTAMASE"/>
    <property type="match status" value="1"/>
</dbReference>
<dbReference type="PANTHER" id="PTHR35333:SF3">
    <property type="entry name" value="BETA-LACTAMASE-TYPE TRANSPEPTIDASE FOLD CONTAINING PROTEIN"/>
    <property type="match status" value="1"/>
</dbReference>
<dbReference type="SUPFAM" id="SSF56601">
    <property type="entry name" value="beta-lactamase/transpeptidase-like"/>
    <property type="match status" value="1"/>
</dbReference>
<evidence type="ECO:0000259" key="1">
    <source>
        <dbReference type="Pfam" id="PF13354"/>
    </source>
</evidence>